<protein>
    <submittedName>
        <fullName evidence="1">N-acetyltransferase</fullName>
    </submittedName>
</protein>
<evidence type="ECO:0000313" key="2">
    <source>
        <dbReference type="Proteomes" id="UP001180754"/>
    </source>
</evidence>
<reference evidence="1" key="1">
    <citation type="submission" date="2024-05" db="EMBL/GenBank/DDBJ databases">
        <title>30 novel species of actinomycetes from the DSMZ collection.</title>
        <authorList>
            <person name="Nouioui I."/>
        </authorList>
    </citation>
    <scope>NUCLEOTIDE SEQUENCE</scope>
    <source>
        <strain evidence="1">DSM 41529</strain>
    </source>
</reference>
<comment type="caution">
    <text evidence="1">The sequence shown here is derived from an EMBL/GenBank/DDBJ whole genome shotgun (WGS) entry which is preliminary data.</text>
</comment>
<gene>
    <name evidence="1" type="ORF">RND15_23455</name>
</gene>
<organism evidence="1 2">
    <name type="scientific">Streptomyces lonegramiae</name>
    <dbReference type="NCBI Taxonomy" id="3075524"/>
    <lineage>
        <taxon>Bacteria</taxon>
        <taxon>Bacillati</taxon>
        <taxon>Actinomycetota</taxon>
        <taxon>Actinomycetes</taxon>
        <taxon>Kitasatosporales</taxon>
        <taxon>Streptomycetaceae</taxon>
        <taxon>Streptomyces</taxon>
    </lineage>
</organism>
<dbReference type="EMBL" id="JAVRFD010000011">
    <property type="protein sequence ID" value="MDT0545645.1"/>
    <property type="molecule type" value="Genomic_DNA"/>
</dbReference>
<dbReference type="InterPro" id="IPR016181">
    <property type="entry name" value="Acyl_CoA_acyltransferase"/>
</dbReference>
<name>A0ABU2XI97_9ACTN</name>
<dbReference type="SUPFAM" id="SSF55729">
    <property type="entry name" value="Acyl-CoA N-acyltransferases (Nat)"/>
    <property type="match status" value="1"/>
</dbReference>
<dbReference type="Gene3D" id="3.40.630.30">
    <property type="match status" value="1"/>
</dbReference>
<evidence type="ECO:0000313" key="1">
    <source>
        <dbReference type="EMBL" id="MDT0545645.1"/>
    </source>
</evidence>
<proteinExistence type="predicted"/>
<accession>A0ABU2XI97</accession>
<dbReference type="RefSeq" id="WP_311726127.1">
    <property type="nucleotide sequence ID" value="NZ_JAVRFD010000011.1"/>
</dbReference>
<dbReference type="Proteomes" id="UP001180754">
    <property type="component" value="Unassembled WGS sequence"/>
</dbReference>
<keyword evidence="2" id="KW-1185">Reference proteome</keyword>
<sequence>MTDSATPTITSLADRPSLISRVYEINETWPPFTSHDLVASTLLSQVVEEFPQYCAVATDGDRVIARALAVPFNAEADGRTETPDQGWDRVLSWAFRDRRHGLPPTVAGALEITVDTEYLGRGLSYRMLRALRDAAEGQGHRVLLAPVRPTAKHLQPRVPMSDYIRQRREDGLPDDPWLRVHVKAGGTIANVAPASMTVSGSLRQWRQWTGLPFDRDGDIEVPGALAPVRCDIALDRAVYVEPNVWVRHALRTAG</sequence>